<protein>
    <submittedName>
        <fullName evidence="1">Uncharacterized protein</fullName>
    </submittedName>
</protein>
<keyword evidence="2" id="KW-1185">Reference proteome</keyword>
<proteinExistence type="predicted"/>
<evidence type="ECO:0000313" key="2">
    <source>
        <dbReference type="Proteomes" id="UP001476950"/>
    </source>
</evidence>
<dbReference type="Proteomes" id="UP001476950">
    <property type="component" value="Unassembled WGS sequence"/>
</dbReference>
<dbReference type="EMBL" id="JAMPLM010000003">
    <property type="protein sequence ID" value="MEP1057969.1"/>
    <property type="molecule type" value="Genomic_DNA"/>
</dbReference>
<name>A0ABV0KFJ2_9CYAN</name>
<accession>A0ABV0KFJ2</accession>
<gene>
    <name evidence="1" type="ORF">NDI38_05920</name>
</gene>
<reference evidence="1 2" key="1">
    <citation type="submission" date="2022-04" db="EMBL/GenBank/DDBJ databases">
        <title>Positive selection, recombination, and allopatry shape intraspecific diversity of widespread and dominant cyanobacteria.</title>
        <authorList>
            <person name="Wei J."/>
            <person name="Shu W."/>
            <person name="Hu C."/>
        </authorList>
    </citation>
    <scope>NUCLEOTIDE SEQUENCE [LARGE SCALE GENOMIC DNA]</scope>
    <source>
        <strain evidence="1 2">AS-A4</strain>
    </source>
</reference>
<comment type="caution">
    <text evidence="1">The sequence shown here is derived from an EMBL/GenBank/DDBJ whole genome shotgun (WGS) entry which is preliminary data.</text>
</comment>
<sequence length="57" mass="6276">MPYDLDESNQDTMCAQIVLILACSLRSLDLKVLVGVLGQFSALVKVASRAFSWFSQP</sequence>
<organism evidence="1 2">
    <name type="scientific">Stenomitos frigidus AS-A4</name>
    <dbReference type="NCBI Taxonomy" id="2933935"/>
    <lineage>
        <taxon>Bacteria</taxon>
        <taxon>Bacillati</taxon>
        <taxon>Cyanobacteriota</taxon>
        <taxon>Cyanophyceae</taxon>
        <taxon>Leptolyngbyales</taxon>
        <taxon>Leptolyngbyaceae</taxon>
        <taxon>Stenomitos</taxon>
    </lineage>
</organism>
<evidence type="ECO:0000313" key="1">
    <source>
        <dbReference type="EMBL" id="MEP1057969.1"/>
    </source>
</evidence>